<dbReference type="Proteomes" id="UP001165269">
    <property type="component" value="Unassembled WGS sequence"/>
</dbReference>
<keyword evidence="3" id="KW-1185">Reference proteome</keyword>
<name>A0ABS9YGD3_9ACTN</name>
<evidence type="ECO:0000313" key="2">
    <source>
        <dbReference type="EMBL" id="MCI3276291.1"/>
    </source>
</evidence>
<feature type="region of interest" description="Disordered" evidence="1">
    <location>
        <begin position="1"/>
        <end position="55"/>
    </location>
</feature>
<protein>
    <submittedName>
        <fullName evidence="2">Uncharacterized protein</fullName>
    </submittedName>
</protein>
<accession>A0ABS9YGD3</accession>
<dbReference type="EMBL" id="JALDAY010000011">
    <property type="protein sequence ID" value="MCI3276291.1"/>
    <property type="molecule type" value="Genomic_DNA"/>
</dbReference>
<sequence>MSPQRGPEKPPYLKSGRPRLSPAAPDGGRGTKSDGRQAVLSAIPPGQNSSDPSAGDGRYFVAWLHICAPYGATPTATSTCLCGRDRSAVGHRKVLALIADHQTHRDECPLRTTQERRNAA</sequence>
<proteinExistence type="predicted"/>
<gene>
    <name evidence="2" type="ORF">MQP27_34960</name>
</gene>
<comment type="caution">
    <text evidence="2">The sequence shown here is derived from an EMBL/GenBank/DDBJ whole genome shotgun (WGS) entry which is preliminary data.</text>
</comment>
<organism evidence="2 3">
    <name type="scientific">Streptomyces cylindrosporus</name>
    <dbReference type="NCBI Taxonomy" id="2927583"/>
    <lineage>
        <taxon>Bacteria</taxon>
        <taxon>Bacillati</taxon>
        <taxon>Actinomycetota</taxon>
        <taxon>Actinomycetes</taxon>
        <taxon>Kitasatosporales</taxon>
        <taxon>Streptomycetaceae</taxon>
        <taxon>Streptomyces</taxon>
    </lineage>
</organism>
<reference evidence="2" key="1">
    <citation type="submission" date="2022-03" db="EMBL/GenBank/DDBJ databases">
        <title>Streptomyces 7R015 and 7R016 isolated from Barleria lupulina in Thailand.</title>
        <authorList>
            <person name="Kanchanasin P."/>
            <person name="Phongsopitanun W."/>
            <person name="Tanasupawat S."/>
        </authorList>
    </citation>
    <scope>NUCLEOTIDE SEQUENCE</scope>
    <source>
        <strain evidence="2">7R015</strain>
    </source>
</reference>
<dbReference type="RefSeq" id="WP_242772717.1">
    <property type="nucleotide sequence ID" value="NZ_JALDAY010000011.1"/>
</dbReference>
<evidence type="ECO:0000256" key="1">
    <source>
        <dbReference type="SAM" id="MobiDB-lite"/>
    </source>
</evidence>
<evidence type="ECO:0000313" key="3">
    <source>
        <dbReference type="Proteomes" id="UP001165269"/>
    </source>
</evidence>